<feature type="compositionally biased region" description="Polar residues" evidence="4">
    <location>
        <begin position="30"/>
        <end position="60"/>
    </location>
</feature>
<dbReference type="Proteomes" id="UP001634394">
    <property type="component" value="Unassembled WGS sequence"/>
</dbReference>
<dbReference type="PROSITE" id="PS51715">
    <property type="entry name" value="G_GB1_RHD3"/>
    <property type="match status" value="1"/>
</dbReference>
<gene>
    <name evidence="6" type="ORF">ACJMK2_012144</name>
</gene>
<comment type="caution">
    <text evidence="6">The sequence shown here is derived from an EMBL/GenBank/DDBJ whole genome shotgun (WGS) entry which is preliminary data.</text>
</comment>
<dbReference type="Pfam" id="PF02263">
    <property type="entry name" value="GBP"/>
    <property type="match status" value="1"/>
</dbReference>
<evidence type="ECO:0000313" key="7">
    <source>
        <dbReference type="Proteomes" id="UP001634394"/>
    </source>
</evidence>
<accession>A0ABD3V8W0</accession>
<keyword evidence="1" id="KW-0547">Nucleotide-binding</keyword>
<keyword evidence="2" id="KW-0342">GTP-binding</keyword>
<evidence type="ECO:0000256" key="2">
    <source>
        <dbReference type="ARBA" id="ARBA00023134"/>
    </source>
</evidence>
<dbReference type="InterPro" id="IPR027417">
    <property type="entry name" value="P-loop_NTPase"/>
</dbReference>
<dbReference type="InterPro" id="IPR015894">
    <property type="entry name" value="Guanylate-bd_N"/>
</dbReference>
<dbReference type="AlphaFoldDB" id="A0ABD3V8W0"/>
<evidence type="ECO:0000313" key="6">
    <source>
        <dbReference type="EMBL" id="KAL3857476.1"/>
    </source>
</evidence>
<evidence type="ECO:0000256" key="4">
    <source>
        <dbReference type="SAM" id="MobiDB-lite"/>
    </source>
</evidence>
<dbReference type="PANTHER" id="PTHR10751">
    <property type="entry name" value="GUANYLATE BINDING PROTEIN"/>
    <property type="match status" value="1"/>
</dbReference>
<sequence>MESRSKKRRISSQLENYSDRADDLADSAAETTQSGTLYVAEPSTSNVTKRGKSSNSTAMESRSKKRRISSQLENYSDRADDLADSAAETTQSGTLYVAEPSTSNVTKRGKSSNSTAMESRSKKRRISSQLENYSDRAADLADPAAETTQSGTVYVPKPSTSNVTKRGESSNSTAMESKSKKRRTSNDVDVAAYKKLSVFKQPCPLVKIDKEGKLTSCVKVLSQLKQIECPLTVIAIAGPSRTGKSYLLNYLAGKRKGFPLGSTVNSETKGIWVWCQQHPKKRDEVLLLLDTEGLGDVMKDDEETVTWIFTLSVLLSSTLVYNCKSSINKYGLSEL</sequence>
<evidence type="ECO:0000259" key="5">
    <source>
        <dbReference type="PROSITE" id="PS51715"/>
    </source>
</evidence>
<reference evidence="6 7" key="1">
    <citation type="submission" date="2024-11" db="EMBL/GenBank/DDBJ databases">
        <title>Chromosome-level genome assembly of the freshwater bivalve Anodonta woodiana.</title>
        <authorList>
            <person name="Chen X."/>
        </authorList>
    </citation>
    <scope>NUCLEOTIDE SEQUENCE [LARGE SCALE GENOMIC DNA]</scope>
    <source>
        <strain evidence="6">MN2024</strain>
        <tissue evidence="6">Gills</tissue>
    </source>
</reference>
<comment type="similarity">
    <text evidence="3">Belongs to the TRAFAC class dynamin-like GTPase superfamily. GB1/RHD3 GTPase family.</text>
</comment>
<evidence type="ECO:0000256" key="1">
    <source>
        <dbReference type="ARBA" id="ARBA00022741"/>
    </source>
</evidence>
<protein>
    <recommendedName>
        <fullName evidence="5">GB1/RHD3-type G domain-containing protein</fullName>
    </recommendedName>
</protein>
<feature type="region of interest" description="Disordered" evidence="4">
    <location>
        <begin position="1"/>
        <end position="186"/>
    </location>
</feature>
<keyword evidence="7" id="KW-1185">Reference proteome</keyword>
<proteinExistence type="inferred from homology"/>
<dbReference type="InterPro" id="IPR030386">
    <property type="entry name" value="G_GB1_RHD3_dom"/>
</dbReference>
<dbReference type="Gene3D" id="3.40.50.300">
    <property type="entry name" value="P-loop containing nucleotide triphosphate hydrolases"/>
    <property type="match status" value="1"/>
</dbReference>
<name>A0ABD3V8W0_SINWO</name>
<evidence type="ECO:0000256" key="3">
    <source>
        <dbReference type="PROSITE-ProRule" id="PRU01052"/>
    </source>
</evidence>
<feature type="non-terminal residue" evidence="6">
    <location>
        <position position="335"/>
    </location>
</feature>
<feature type="compositionally biased region" description="Polar residues" evidence="4">
    <location>
        <begin position="88"/>
        <end position="118"/>
    </location>
</feature>
<feature type="domain" description="GB1/RHD3-type G" evidence="5">
    <location>
        <begin position="228"/>
        <end position="335"/>
    </location>
</feature>
<dbReference type="GO" id="GO:0005525">
    <property type="term" value="F:GTP binding"/>
    <property type="evidence" value="ECO:0007669"/>
    <property type="project" value="UniProtKB-KW"/>
</dbReference>
<feature type="compositionally biased region" description="Basic residues" evidence="4">
    <location>
        <begin position="1"/>
        <end position="10"/>
    </location>
</feature>
<organism evidence="6 7">
    <name type="scientific">Sinanodonta woodiana</name>
    <name type="common">Chinese pond mussel</name>
    <name type="synonym">Anodonta woodiana</name>
    <dbReference type="NCBI Taxonomy" id="1069815"/>
    <lineage>
        <taxon>Eukaryota</taxon>
        <taxon>Metazoa</taxon>
        <taxon>Spiralia</taxon>
        <taxon>Lophotrochozoa</taxon>
        <taxon>Mollusca</taxon>
        <taxon>Bivalvia</taxon>
        <taxon>Autobranchia</taxon>
        <taxon>Heteroconchia</taxon>
        <taxon>Palaeoheterodonta</taxon>
        <taxon>Unionida</taxon>
        <taxon>Unionoidea</taxon>
        <taxon>Unionidae</taxon>
        <taxon>Unioninae</taxon>
        <taxon>Sinanodonta</taxon>
    </lineage>
</organism>
<feature type="compositionally biased region" description="Polar residues" evidence="4">
    <location>
        <begin position="146"/>
        <end position="176"/>
    </location>
</feature>
<dbReference type="EMBL" id="JBJQND010000013">
    <property type="protein sequence ID" value="KAL3857476.1"/>
    <property type="molecule type" value="Genomic_DNA"/>
</dbReference>
<dbReference type="SUPFAM" id="SSF52540">
    <property type="entry name" value="P-loop containing nucleoside triphosphate hydrolases"/>
    <property type="match status" value="1"/>
</dbReference>